<keyword evidence="1" id="KW-1133">Transmembrane helix</keyword>
<protein>
    <submittedName>
        <fullName evidence="2">Uncharacterized protein</fullName>
    </submittedName>
</protein>
<reference evidence="2 3" key="1">
    <citation type="journal article" date="2014" name="Nature">
        <title>An environmental bacterial taxon with a large and distinct metabolic repertoire.</title>
        <authorList>
            <person name="Wilson M.C."/>
            <person name="Mori T."/>
            <person name="Ruckert C."/>
            <person name="Uria A.R."/>
            <person name="Helf M.J."/>
            <person name="Takada K."/>
            <person name="Gernert C."/>
            <person name="Steffens U.A."/>
            <person name="Heycke N."/>
            <person name="Schmitt S."/>
            <person name="Rinke C."/>
            <person name="Helfrich E.J."/>
            <person name="Brachmann A.O."/>
            <person name="Gurgui C."/>
            <person name="Wakimoto T."/>
            <person name="Kracht M."/>
            <person name="Crusemann M."/>
            <person name="Hentschel U."/>
            <person name="Abe I."/>
            <person name="Matsunaga S."/>
            <person name="Kalinowski J."/>
            <person name="Takeyama H."/>
            <person name="Piel J."/>
        </authorList>
    </citation>
    <scope>NUCLEOTIDE SEQUENCE [LARGE SCALE GENOMIC DNA]</scope>
    <source>
        <strain evidence="3">TSY1</strain>
    </source>
</reference>
<organism evidence="2 3">
    <name type="scientific">Entotheonella factor</name>
    <dbReference type="NCBI Taxonomy" id="1429438"/>
    <lineage>
        <taxon>Bacteria</taxon>
        <taxon>Pseudomonadati</taxon>
        <taxon>Nitrospinota/Tectimicrobiota group</taxon>
        <taxon>Candidatus Tectimicrobiota</taxon>
        <taxon>Candidatus Entotheonellia</taxon>
        <taxon>Candidatus Entotheonellales</taxon>
        <taxon>Candidatus Entotheonellaceae</taxon>
        <taxon>Candidatus Entotheonella</taxon>
    </lineage>
</organism>
<name>W4LR14_ENTF1</name>
<gene>
    <name evidence="2" type="ORF">ETSY1_12165</name>
</gene>
<dbReference type="AlphaFoldDB" id="W4LR14"/>
<sequence>MSHEINSWRLVRDSATIYSENESTWLAHVQLVMFLAILISHHRAWINPLR</sequence>
<dbReference type="Proteomes" id="UP000019141">
    <property type="component" value="Unassembled WGS sequence"/>
</dbReference>
<evidence type="ECO:0000256" key="1">
    <source>
        <dbReference type="SAM" id="Phobius"/>
    </source>
</evidence>
<keyword evidence="1" id="KW-0472">Membrane</keyword>
<evidence type="ECO:0000313" key="2">
    <source>
        <dbReference type="EMBL" id="ETX00186.1"/>
    </source>
</evidence>
<keyword evidence="1" id="KW-0812">Transmembrane</keyword>
<comment type="caution">
    <text evidence="2">The sequence shown here is derived from an EMBL/GenBank/DDBJ whole genome shotgun (WGS) entry which is preliminary data.</text>
</comment>
<dbReference type="EMBL" id="AZHW01000369">
    <property type="protein sequence ID" value="ETX00186.1"/>
    <property type="molecule type" value="Genomic_DNA"/>
</dbReference>
<dbReference type="HOGENOM" id="CLU_3115775_0_0_7"/>
<evidence type="ECO:0000313" key="3">
    <source>
        <dbReference type="Proteomes" id="UP000019141"/>
    </source>
</evidence>
<accession>W4LR14</accession>
<proteinExistence type="predicted"/>
<feature type="transmembrane region" description="Helical" evidence="1">
    <location>
        <begin position="25"/>
        <end position="46"/>
    </location>
</feature>
<keyword evidence="3" id="KW-1185">Reference proteome</keyword>